<dbReference type="InterPro" id="IPR036412">
    <property type="entry name" value="HAD-like_sf"/>
</dbReference>
<dbReference type="Proteomes" id="UP000616608">
    <property type="component" value="Unassembled WGS sequence"/>
</dbReference>
<dbReference type="Gene3D" id="3.30.1240.10">
    <property type="match status" value="1"/>
</dbReference>
<dbReference type="SFLD" id="SFLDS00003">
    <property type="entry name" value="Haloacid_Dehalogenase"/>
    <property type="match status" value="1"/>
</dbReference>
<evidence type="ECO:0000313" key="1">
    <source>
        <dbReference type="EMBL" id="GGG20516.1"/>
    </source>
</evidence>
<dbReference type="NCBIfam" id="TIGR01484">
    <property type="entry name" value="HAD-SF-IIB"/>
    <property type="match status" value="1"/>
</dbReference>
<dbReference type="SFLD" id="SFLDG01144">
    <property type="entry name" value="C2.B.4:_PGP_Like"/>
    <property type="match status" value="1"/>
</dbReference>
<organism evidence="1 2">
    <name type="scientific">Lysinibacillus alkalisoli</name>
    <dbReference type="NCBI Taxonomy" id="1911548"/>
    <lineage>
        <taxon>Bacteria</taxon>
        <taxon>Bacillati</taxon>
        <taxon>Bacillota</taxon>
        <taxon>Bacilli</taxon>
        <taxon>Bacillales</taxon>
        <taxon>Bacillaceae</taxon>
        <taxon>Lysinibacillus</taxon>
    </lineage>
</organism>
<dbReference type="InterPro" id="IPR000150">
    <property type="entry name" value="Cof"/>
</dbReference>
<dbReference type="SFLD" id="SFLDG01140">
    <property type="entry name" value="C2.B:_Phosphomannomutase_and_P"/>
    <property type="match status" value="1"/>
</dbReference>
<gene>
    <name evidence="1" type="ORF">GCM10007425_13690</name>
</gene>
<dbReference type="Gene3D" id="3.40.50.1000">
    <property type="entry name" value="HAD superfamily/HAD-like"/>
    <property type="match status" value="1"/>
</dbReference>
<proteinExistence type="predicted"/>
<reference evidence="1" key="1">
    <citation type="journal article" date="2014" name="Int. J. Syst. Evol. Microbiol.">
        <title>Complete genome sequence of Corynebacterium casei LMG S-19264T (=DSM 44701T), isolated from a smear-ripened cheese.</title>
        <authorList>
            <consortium name="US DOE Joint Genome Institute (JGI-PGF)"/>
            <person name="Walter F."/>
            <person name="Albersmeier A."/>
            <person name="Kalinowski J."/>
            <person name="Ruckert C."/>
        </authorList>
    </citation>
    <scope>NUCLEOTIDE SEQUENCE</scope>
    <source>
        <strain evidence="1">CGMCC 1.15760</strain>
    </source>
</reference>
<dbReference type="InterPro" id="IPR023214">
    <property type="entry name" value="HAD_sf"/>
</dbReference>
<protein>
    <submittedName>
        <fullName evidence="1">Phosphatase</fullName>
    </submittedName>
</protein>
<dbReference type="PROSITE" id="PS01228">
    <property type="entry name" value="COF_1"/>
    <property type="match status" value="1"/>
</dbReference>
<accession>A0A917G3V2</accession>
<keyword evidence="2" id="KW-1185">Reference proteome</keyword>
<sequence>MEKKILFFDVDGTIYNQAKQIPTSARKAIYQAQANGHEVAIATGRGPFMIESLLDELEVTTFVTFNGQYVVDDGEVIYTNQVEKQTLHDIVTFGAERNEHAVFLDDKKMVATVPNERKLEEALATLKYQYPAVDAQFYWHNPVYQTLVFISEAEEALYREKFPNVQFVRWHPYSCDILPQHASKAVGIEQLLTKKGLTMQDAVAFGDGLNDIEMLQTVGTSVAMGNGHEKAKAAATHQAPHVDEDGLAIAMKTLHLI</sequence>
<dbReference type="RefSeq" id="WP_188614292.1">
    <property type="nucleotide sequence ID" value="NZ_BMJT01000004.1"/>
</dbReference>
<dbReference type="Pfam" id="PF08282">
    <property type="entry name" value="Hydrolase_3"/>
    <property type="match status" value="1"/>
</dbReference>
<dbReference type="GO" id="GO:0000287">
    <property type="term" value="F:magnesium ion binding"/>
    <property type="evidence" value="ECO:0007669"/>
    <property type="project" value="TreeGrafter"/>
</dbReference>
<name>A0A917G3V2_9BACI</name>
<dbReference type="GO" id="GO:0016791">
    <property type="term" value="F:phosphatase activity"/>
    <property type="evidence" value="ECO:0007669"/>
    <property type="project" value="UniProtKB-ARBA"/>
</dbReference>
<reference evidence="1" key="2">
    <citation type="submission" date="2020-09" db="EMBL/GenBank/DDBJ databases">
        <authorList>
            <person name="Sun Q."/>
            <person name="Zhou Y."/>
        </authorList>
    </citation>
    <scope>NUCLEOTIDE SEQUENCE</scope>
    <source>
        <strain evidence="1">CGMCC 1.15760</strain>
    </source>
</reference>
<dbReference type="PANTHER" id="PTHR10000">
    <property type="entry name" value="PHOSPHOSERINE PHOSPHATASE"/>
    <property type="match status" value="1"/>
</dbReference>
<dbReference type="InterPro" id="IPR006379">
    <property type="entry name" value="HAD-SF_hydro_IIB"/>
</dbReference>
<dbReference type="NCBIfam" id="TIGR00099">
    <property type="entry name" value="Cof-subfamily"/>
    <property type="match status" value="1"/>
</dbReference>
<dbReference type="PROSITE" id="PS01229">
    <property type="entry name" value="COF_2"/>
    <property type="match status" value="1"/>
</dbReference>
<comment type="caution">
    <text evidence="1">The sequence shown here is derived from an EMBL/GenBank/DDBJ whole genome shotgun (WGS) entry which is preliminary data.</text>
</comment>
<dbReference type="PANTHER" id="PTHR10000:SF25">
    <property type="entry name" value="PHOSPHATASE YKRA-RELATED"/>
    <property type="match status" value="1"/>
</dbReference>
<dbReference type="AlphaFoldDB" id="A0A917G3V2"/>
<dbReference type="EMBL" id="BMJT01000004">
    <property type="protein sequence ID" value="GGG20516.1"/>
    <property type="molecule type" value="Genomic_DNA"/>
</dbReference>
<dbReference type="SUPFAM" id="SSF56784">
    <property type="entry name" value="HAD-like"/>
    <property type="match status" value="1"/>
</dbReference>
<evidence type="ECO:0000313" key="2">
    <source>
        <dbReference type="Proteomes" id="UP000616608"/>
    </source>
</evidence>
<dbReference type="GO" id="GO:0005829">
    <property type="term" value="C:cytosol"/>
    <property type="evidence" value="ECO:0007669"/>
    <property type="project" value="TreeGrafter"/>
</dbReference>